<gene>
    <name evidence="17" type="primary">mutY</name>
    <name evidence="17" type="ORF">GlitD10_1161</name>
</gene>
<dbReference type="STRING" id="1188229.GlitD10_1161"/>
<feature type="binding site" evidence="15">
    <location>
        <position position="281"/>
    </location>
    <ligand>
        <name>Mg(2+)</name>
        <dbReference type="ChEBI" id="CHEBI:18420"/>
    </ligand>
</feature>
<dbReference type="Gene3D" id="3.90.79.10">
    <property type="entry name" value="Nucleoside Triphosphate Pyrophosphohydrolase"/>
    <property type="match status" value="1"/>
</dbReference>
<dbReference type="PANTHER" id="PTHR42944:SF1">
    <property type="entry name" value="ADENINE DNA GLYCOSYLASE"/>
    <property type="match status" value="1"/>
</dbReference>
<dbReference type="Pfam" id="PF00730">
    <property type="entry name" value="HhH-GPD"/>
    <property type="match status" value="1"/>
</dbReference>
<keyword evidence="12" id="KW-0234">DNA repair</keyword>
<evidence type="ECO:0000313" key="17">
    <source>
        <dbReference type="EMBL" id="APB33481.1"/>
    </source>
</evidence>
<dbReference type="GO" id="GO:0006298">
    <property type="term" value="P:mismatch repair"/>
    <property type="evidence" value="ECO:0007669"/>
    <property type="project" value="TreeGrafter"/>
</dbReference>
<dbReference type="GO" id="GO:0000701">
    <property type="term" value="F:purine-specific mismatch base pair DNA N-glycosylase activity"/>
    <property type="evidence" value="ECO:0007669"/>
    <property type="project" value="UniProtKB-EC"/>
</dbReference>
<dbReference type="KEGG" id="glt:GlitD10_1161"/>
<evidence type="ECO:0000256" key="5">
    <source>
        <dbReference type="ARBA" id="ARBA00022023"/>
    </source>
</evidence>
<feature type="binding site" evidence="15">
    <location>
        <position position="261"/>
    </location>
    <ligand>
        <name>Mg(2+)</name>
        <dbReference type="ChEBI" id="CHEBI:18420"/>
    </ligand>
</feature>
<dbReference type="OrthoDB" id="9802365at2"/>
<organism evidence="17 18">
    <name type="scientific">Gloeomargarita lithophora Alchichica-D10</name>
    <dbReference type="NCBI Taxonomy" id="1188229"/>
    <lineage>
        <taxon>Bacteria</taxon>
        <taxon>Bacillati</taxon>
        <taxon>Cyanobacteriota</taxon>
        <taxon>Cyanophyceae</taxon>
        <taxon>Gloeomargaritales</taxon>
        <taxon>Gloeomargaritaceae</taxon>
        <taxon>Gloeomargarita</taxon>
    </lineage>
</organism>
<dbReference type="NCBIfam" id="TIGR00586">
    <property type="entry name" value="mutt"/>
    <property type="match status" value="1"/>
</dbReference>
<dbReference type="SUPFAM" id="SSF48150">
    <property type="entry name" value="DNA-glycosylase"/>
    <property type="match status" value="1"/>
</dbReference>
<feature type="domain" description="Nudix hydrolase" evidence="16">
    <location>
        <begin position="225"/>
        <end position="354"/>
    </location>
</feature>
<evidence type="ECO:0000256" key="14">
    <source>
        <dbReference type="PIRSR" id="PIRSR603561-1"/>
    </source>
</evidence>
<dbReference type="Gene3D" id="1.10.340.30">
    <property type="entry name" value="Hypothetical protein, domain 2"/>
    <property type="match status" value="1"/>
</dbReference>
<evidence type="ECO:0000256" key="2">
    <source>
        <dbReference type="ARBA" id="ARBA00001966"/>
    </source>
</evidence>
<feature type="binding site" evidence="14">
    <location>
        <begin position="258"/>
        <end position="261"/>
    </location>
    <ligand>
        <name>8-oxo-dGTP</name>
        <dbReference type="ChEBI" id="CHEBI:77896"/>
    </ligand>
</feature>
<dbReference type="GO" id="GO:0006284">
    <property type="term" value="P:base-excision repair"/>
    <property type="evidence" value="ECO:0007669"/>
    <property type="project" value="InterPro"/>
</dbReference>
<dbReference type="InterPro" id="IPR005760">
    <property type="entry name" value="A/G_AdeGlyc_MutY"/>
</dbReference>
<dbReference type="CDD" id="cd00056">
    <property type="entry name" value="ENDO3c"/>
    <property type="match status" value="1"/>
</dbReference>
<dbReference type="InterPro" id="IPR000086">
    <property type="entry name" value="NUDIX_hydrolase_dom"/>
</dbReference>
<dbReference type="NCBIfam" id="TIGR01084">
    <property type="entry name" value="mutY"/>
    <property type="match status" value="1"/>
</dbReference>
<comment type="cofactor">
    <cofactor evidence="15">
        <name>Mg(2+)</name>
        <dbReference type="ChEBI" id="CHEBI:18420"/>
    </cofactor>
</comment>
<evidence type="ECO:0000256" key="9">
    <source>
        <dbReference type="ARBA" id="ARBA00022801"/>
    </source>
</evidence>
<evidence type="ECO:0000256" key="8">
    <source>
        <dbReference type="ARBA" id="ARBA00022763"/>
    </source>
</evidence>
<evidence type="ECO:0000256" key="3">
    <source>
        <dbReference type="ARBA" id="ARBA00008343"/>
    </source>
</evidence>
<dbReference type="SMART" id="SM00478">
    <property type="entry name" value="ENDO3c"/>
    <property type="match status" value="1"/>
</dbReference>
<sequence>MDWQWFRTQLLTWYGEYGRDLPWRPTADPYAVLVSEFMLQQTQVMTVIPYYQRWLKQLPTLADCAQAQRQDIFKLWEGLGYYRRAEYLHQTCQMIMYNYGGNIPQELAILITLPGIGRTTAGGILSHAFNLPLPILDGNVQRVLSRLFALTTPPNRNQKQLWHYSQALLDPDQPGRFNQALMDVGAGVCLPKVPHCGRCPWQNGCMGEQTQQQHTLPVREPAKEIPHRTIGVGVIWNAQGQVLIDQRPSTGLLANLWEFPGGKVEPGESVPDCIRREIQEELALDIRVGAHLITVNHRYTHLRVTLVVHHGFYQSGIPELRGCQAYAWVELRDLSEYPFPQANHKIIQALATSPSPPWPLEMAEGRVQSE</sequence>
<dbReference type="AlphaFoldDB" id="A0A1J0AC51"/>
<comment type="catalytic activity">
    <reaction evidence="1">
        <text>Hydrolyzes free adenine bases from 7,8-dihydro-8-oxoguanine:adenine mismatched double-stranded DNA, leaving an apurinic site.</text>
        <dbReference type="EC" id="3.2.2.31"/>
    </reaction>
</comment>
<dbReference type="InterPro" id="IPR029119">
    <property type="entry name" value="MutY_C"/>
</dbReference>
<dbReference type="SUPFAM" id="SSF55811">
    <property type="entry name" value="Nudix"/>
    <property type="match status" value="1"/>
</dbReference>
<dbReference type="Proteomes" id="UP000180235">
    <property type="component" value="Chromosome"/>
</dbReference>
<evidence type="ECO:0000256" key="15">
    <source>
        <dbReference type="PIRSR" id="PIRSR603561-2"/>
    </source>
</evidence>
<dbReference type="GO" id="GO:0046872">
    <property type="term" value="F:metal ion binding"/>
    <property type="evidence" value="ECO:0007669"/>
    <property type="project" value="UniProtKB-KW"/>
</dbReference>
<dbReference type="Pfam" id="PF14815">
    <property type="entry name" value="NUDIX_4"/>
    <property type="match status" value="1"/>
</dbReference>
<keyword evidence="15" id="KW-0460">Magnesium</keyword>
<accession>A0A1J0AC51</accession>
<evidence type="ECO:0000256" key="7">
    <source>
        <dbReference type="ARBA" id="ARBA00022723"/>
    </source>
</evidence>
<keyword evidence="11" id="KW-0411">Iron-sulfur</keyword>
<keyword evidence="9" id="KW-0378">Hydrolase</keyword>
<dbReference type="GO" id="GO:0034039">
    <property type="term" value="F:8-oxo-7,8-dihydroguanine DNA N-glycosylase activity"/>
    <property type="evidence" value="ECO:0007669"/>
    <property type="project" value="TreeGrafter"/>
</dbReference>
<evidence type="ECO:0000256" key="4">
    <source>
        <dbReference type="ARBA" id="ARBA00012045"/>
    </source>
</evidence>
<comment type="similarity">
    <text evidence="3">Belongs to the Nth/MutY family.</text>
</comment>
<dbReference type="PRINTS" id="PR00502">
    <property type="entry name" value="NUDIXFAMILY"/>
</dbReference>
<keyword evidence="8" id="KW-0227">DNA damage</keyword>
<dbReference type="InterPro" id="IPR004036">
    <property type="entry name" value="Endonuclease-III-like_CS2"/>
</dbReference>
<dbReference type="InterPro" id="IPR011257">
    <property type="entry name" value="DNA_glycosylase"/>
</dbReference>
<dbReference type="InterPro" id="IPR015797">
    <property type="entry name" value="NUDIX_hydrolase-like_dom_sf"/>
</dbReference>
<evidence type="ECO:0000256" key="1">
    <source>
        <dbReference type="ARBA" id="ARBA00000843"/>
    </source>
</evidence>
<evidence type="ECO:0000256" key="10">
    <source>
        <dbReference type="ARBA" id="ARBA00023004"/>
    </source>
</evidence>
<feature type="binding site" evidence="14">
    <location>
        <position position="343"/>
    </location>
    <ligand>
        <name>8-oxo-dGTP</name>
        <dbReference type="ChEBI" id="CHEBI:77896"/>
    </ligand>
</feature>
<dbReference type="Gene3D" id="1.10.1670.10">
    <property type="entry name" value="Helix-hairpin-Helix base-excision DNA repair enzymes (C-terminal)"/>
    <property type="match status" value="1"/>
</dbReference>
<dbReference type="PROSITE" id="PS01155">
    <property type="entry name" value="ENDONUCLEASE_III_2"/>
    <property type="match status" value="1"/>
</dbReference>
<dbReference type="EMBL" id="CP017675">
    <property type="protein sequence ID" value="APB33481.1"/>
    <property type="molecule type" value="Genomic_DNA"/>
</dbReference>
<dbReference type="InterPro" id="IPR044298">
    <property type="entry name" value="MIG/MutY"/>
</dbReference>
<dbReference type="RefSeq" id="WP_071454061.1">
    <property type="nucleotide sequence ID" value="NZ_CP017675.1"/>
</dbReference>
<dbReference type="InterPro" id="IPR003265">
    <property type="entry name" value="HhH-GPD_domain"/>
</dbReference>
<dbReference type="PANTHER" id="PTHR42944">
    <property type="entry name" value="ADENINE DNA GLYCOSYLASE"/>
    <property type="match status" value="1"/>
</dbReference>
<evidence type="ECO:0000256" key="12">
    <source>
        <dbReference type="ARBA" id="ARBA00023204"/>
    </source>
</evidence>
<dbReference type="InterPro" id="IPR020476">
    <property type="entry name" value="Nudix_hydrolase"/>
</dbReference>
<reference evidence="17 18" key="1">
    <citation type="submission" date="2016-10" db="EMBL/GenBank/DDBJ databases">
        <title>Description of Gloeomargarita lithophora gen. nov., sp. nov., a thylakoid-bearing basal-branching cyanobacterium with intracellular carbonates, and proposal for Gloeomargaritales ord. nov.</title>
        <authorList>
            <person name="Moreira D."/>
            <person name="Tavera R."/>
            <person name="Benzerara K."/>
            <person name="Skouri-Panet F."/>
            <person name="Couradeau E."/>
            <person name="Gerard E."/>
            <person name="Loussert C."/>
            <person name="Novelo E."/>
            <person name="Zivanovic Y."/>
            <person name="Lopez-Garcia P."/>
        </authorList>
    </citation>
    <scope>NUCLEOTIDE SEQUENCE [LARGE SCALE GENOMIC DNA]</scope>
    <source>
        <strain evidence="17 18">D10</strain>
    </source>
</reference>
<feature type="binding site" evidence="14">
    <location>
        <position position="247"/>
    </location>
    <ligand>
        <name>8-oxo-dGTP</name>
        <dbReference type="ChEBI" id="CHEBI:77896"/>
    </ligand>
</feature>
<keyword evidence="7 15" id="KW-0479">Metal-binding</keyword>
<keyword evidence="18" id="KW-1185">Reference proteome</keyword>
<evidence type="ECO:0000256" key="6">
    <source>
        <dbReference type="ARBA" id="ARBA00022485"/>
    </source>
</evidence>
<evidence type="ECO:0000259" key="16">
    <source>
        <dbReference type="PROSITE" id="PS51462"/>
    </source>
</evidence>
<keyword evidence="10" id="KW-0408">Iron</keyword>
<evidence type="ECO:0000256" key="11">
    <source>
        <dbReference type="ARBA" id="ARBA00023014"/>
    </source>
</evidence>
<dbReference type="PROSITE" id="PS51462">
    <property type="entry name" value="NUDIX"/>
    <property type="match status" value="1"/>
</dbReference>
<keyword evidence="6" id="KW-0004">4Fe-4S</keyword>
<dbReference type="GO" id="GO:0008413">
    <property type="term" value="F:8-oxo-7,8-dihydroguanosine triphosphate pyrophosphatase activity"/>
    <property type="evidence" value="ECO:0007669"/>
    <property type="project" value="InterPro"/>
</dbReference>
<dbReference type="InterPro" id="IPR003561">
    <property type="entry name" value="Mutator_MutT"/>
</dbReference>
<evidence type="ECO:0000313" key="18">
    <source>
        <dbReference type="Proteomes" id="UP000180235"/>
    </source>
</evidence>
<name>A0A1J0AC51_9CYAN</name>
<proteinExistence type="inferred from homology"/>
<protein>
    <recommendedName>
        <fullName evidence="5">Adenine DNA glycosylase</fullName>
        <ecNumber evidence="4">3.2.2.31</ecNumber>
    </recommendedName>
</protein>
<dbReference type="GO" id="GO:0051539">
    <property type="term" value="F:4 iron, 4 sulfur cluster binding"/>
    <property type="evidence" value="ECO:0007669"/>
    <property type="project" value="UniProtKB-KW"/>
</dbReference>
<dbReference type="InterPro" id="IPR023170">
    <property type="entry name" value="HhH_base_excis_C"/>
</dbReference>
<comment type="cofactor">
    <cofactor evidence="2">
        <name>[4Fe-4S] cluster</name>
        <dbReference type="ChEBI" id="CHEBI:49883"/>
    </cofactor>
</comment>
<evidence type="ECO:0000256" key="13">
    <source>
        <dbReference type="ARBA" id="ARBA00023295"/>
    </source>
</evidence>
<dbReference type="GO" id="GO:0035485">
    <property type="term" value="F:adenine/guanine mispair binding"/>
    <property type="evidence" value="ECO:0007669"/>
    <property type="project" value="TreeGrafter"/>
</dbReference>
<dbReference type="CDD" id="cd03425">
    <property type="entry name" value="NUDIX_MutT_NudA_like"/>
    <property type="match status" value="1"/>
</dbReference>
<dbReference type="EC" id="3.2.2.31" evidence="4"/>
<dbReference type="GO" id="GO:0032357">
    <property type="term" value="F:oxidized purine DNA binding"/>
    <property type="evidence" value="ECO:0007669"/>
    <property type="project" value="TreeGrafter"/>
</dbReference>
<keyword evidence="13" id="KW-0326">Glycosidase</keyword>